<evidence type="ECO:0000256" key="1">
    <source>
        <dbReference type="ARBA" id="ARBA00004651"/>
    </source>
</evidence>
<dbReference type="PANTHER" id="PTHR48022">
    <property type="entry name" value="PLASTIDIC GLUCOSE TRANSPORTER 4"/>
    <property type="match status" value="1"/>
</dbReference>
<evidence type="ECO:0000256" key="7">
    <source>
        <dbReference type="SAM" id="Phobius"/>
    </source>
</evidence>
<evidence type="ECO:0000313" key="10">
    <source>
        <dbReference type="Proteomes" id="UP000301309"/>
    </source>
</evidence>
<dbReference type="RefSeq" id="WP_137976427.1">
    <property type="nucleotide sequence ID" value="NZ_BAAASO010000070.1"/>
</dbReference>
<comment type="similarity">
    <text evidence="2">Belongs to the major facilitator superfamily. Sugar transporter (TC 2.A.1.1) family.</text>
</comment>
<feature type="domain" description="Major facilitator superfamily (MFS) profile" evidence="8">
    <location>
        <begin position="38"/>
        <end position="452"/>
    </location>
</feature>
<feature type="transmembrane region" description="Helical" evidence="7">
    <location>
        <begin position="271"/>
        <end position="291"/>
    </location>
</feature>
<evidence type="ECO:0000259" key="8">
    <source>
        <dbReference type="PROSITE" id="PS50850"/>
    </source>
</evidence>
<organism evidence="9 10">
    <name type="scientific">Streptomyces violaceusniger</name>
    <dbReference type="NCBI Taxonomy" id="68280"/>
    <lineage>
        <taxon>Bacteria</taxon>
        <taxon>Bacillati</taxon>
        <taxon>Actinomycetota</taxon>
        <taxon>Actinomycetes</taxon>
        <taxon>Kitasatosporales</taxon>
        <taxon>Streptomycetaceae</taxon>
        <taxon>Streptomyces</taxon>
        <taxon>Streptomyces violaceusniger group</taxon>
    </lineage>
</organism>
<evidence type="ECO:0000313" key="9">
    <source>
        <dbReference type="EMBL" id="GDY50773.1"/>
    </source>
</evidence>
<evidence type="ECO:0000256" key="2">
    <source>
        <dbReference type="ARBA" id="ARBA00010992"/>
    </source>
</evidence>
<feature type="transmembrane region" description="Helical" evidence="7">
    <location>
        <begin position="311"/>
        <end position="331"/>
    </location>
</feature>
<keyword evidence="3 7" id="KW-0812">Transmembrane</keyword>
<evidence type="ECO:0000256" key="3">
    <source>
        <dbReference type="ARBA" id="ARBA00022692"/>
    </source>
</evidence>
<dbReference type="InterPro" id="IPR005828">
    <property type="entry name" value="MFS_sugar_transport-like"/>
</dbReference>
<feature type="transmembrane region" description="Helical" evidence="7">
    <location>
        <begin position="343"/>
        <end position="374"/>
    </location>
</feature>
<evidence type="ECO:0000256" key="4">
    <source>
        <dbReference type="ARBA" id="ARBA00022989"/>
    </source>
</evidence>
<feature type="region of interest" description="Disordered" evidence="6">
    <location>
        <begin position="1"/>
        <end position="22"/>
    </location>
</feature>
<dbReference type="SUPFAM" id="SSF103473">
    <property type="entry name" value="MFS general substrate transporter"/>
    <property type="match status" value="1"/>
</dbReference>
<dbReference type="GO" id="GO:0005886">
    <property type="term" value="C:plasma membrane"/>
    <property type="evidence" value="ECO:0007669"/>
    <property type="project" value="UniProtKB-SubCell"/>
</dbReference>
<comment type="caution">
    <text evidence="9">The sequence shown here is derived from an EMBL/GenBank/DDBJ whole genome shotgun (WGS) entry which is preliminary data.</text>
</comment>
<feature type="transmembrane region" description="Helical" evidence="7">
    <location>
        <begin position="191"/>
        <end position="213"/>
    </location>
</feature>
<feature type="transmembrane region" description="Helical" evidence="7">
    <location>
        <begin position="162"/>
        <end position="185"/>
    </location>
</feature>
<name>A0A4D4KYC7_STRVO</name>
<feature type="transmembrane region" description="Helical" evidence="7">
    <location>
        <begin position="128"/>
        <end position="150"/>
    </location>
</feature>
<feature type="transmembrane region" description="Helical" evidence="7">
    <location>
        <begin position="105"/>
        <end position="122"/>
    </location>
</feature>
<dbReference type="AlphaFoldDB" id="A0A4D4KYC7"/>
<dbReference type="InterPro" id="IPR020846">
    <property type="entry name" value="MFS_dom"/>
</dbReference>
<comment type="subcellular location">
    <subcellularLocation>
        <location evidence="1">Cell membrane</location>
        <topology evidence="1">Multi-pass membrane protein</topology>
    </subcellularLocation>
</comment>
<dbReference type="PANTHER" id="PTHR48022:SF2">
    <property type="entry name" value="PLASTIDIC GLUCOSE TRANSPORTER 4"/>
    <property type="match status" value="1"/>
</dbReference>
<dbReference type="EMBL" id="BJHW01000001">
    <property type="protein sequence ID" value="GDY50773.1"/>
    <property type="molecule type" value="Genomic_DNA"/>
</dbReference>
<feature type="transmembrane region" description="Helical" evidence="7">
    <location>
        <begin position="73"/>
        <end position="93"/>
    </location>
</feature>
<dbReference type="Pfam" id="PF00083">
    <property type="entry name" value="Sugar_tr"/>
    <property type="match status" value="1"/>
</dbReference>
<evidence type="ECO:0000256" key="5">
    <source>
        <dbReference type="ARBA" id="ARBA00023136"/>
    </source>
</evidence>
<proteinExistence type="inferred from homology"/>
<feature type="compositionally biased region" description="Basic and acidic residues" evidence="6">
    <location>
        <begin position="1"/>
        <end position="16"/>
    </location>
</feature>
<dbReference type="InterPro" id="IPR036259">
    <property type="entry name" value="MFS_trans_sf"/>
</dbReference>
<dbReference type="PROSITE" id="PS00217">
    <property type="entry name" value="SUGAR_TRANSPORT_2"/>
    <property type="match status" value="1"/>
</dbReference>
<dbReference type="OrthoDB" id="9109650at2"/>
<gene>
    <name evidence="9" type="ORF">SVIO_013960</name>
</gene>
<feature type="transmembrane region" description="Helical" evidence="7">
    <location>
        <begin position="46"/>
        <end position="67"/>
    </location>
</feature>
<evidence type="ECO:0000256" key="6">
    <source>
        <dbReference type="SAM" id="MobiDB-lite"/>
    </source>
</evidence>
<keyword evidence="10" id="KW-1185">Reference proteome</keyword>
<dbReference type="PROSITE" id="PS50850">
    <property type="entry name" value="MFS"/>
    <property type="match status" value="1"/>
</dbReference>
<feature type="transmembrane region" description="Helical" evidence="7">
    <location>
        <begin position="429"/>
        <end position="448"/>
    </location>
</feature>
<protein>
    <submittedName>
        <fullName evidence="9">MFS transporter</fullName>
    </submittedName>
</protein>
<dbReference type="InterPro" id="IPR005829">
    <property type="entry name" value="Sugar_transporter_CS"/>
</dbReference>
<dbReference type="Proteomes" id="UP000301309">
    <property type="component" value="Unassembled WGS sequence"/>
</dbReference>
<keyword evidence="4 7" id="KW-1133">Transmembrane helix</keyword>
<dbReference type="CDD" id="cd17316">
    <property type="entry name" value="MFS_SV2_like"/>
    <property type="match status" value="1"/>
</dbReference>
<dbReference type="InterPro" id="IPR050360">
    <property type="entry name" value="MFS_Sugar_Transporters"/>
</dbReference>
<reference evidence="9 10" key="1">
    <citation type="journal article" date="2020" name="Int. J. Syst. Evol. Microbiol.">
        <title>Reclassification of Streptomyces castelarensis and Streptomyces sporoclivatus as later heterotypic synonyms of Streptomyces antimycoticus.</title>
        <authorList>
            <person name="Komaki H."/>
            <person name="Tamura T."/>
        </authorList>
    </citation>
    <scope>NUCLEOTIDE SEQUENCE [LARGE SCALE GENOMIC DNA]</scope>
    <source>
        <strain evidence="9 10">NBRC 13459</strain>
    </source>
</reference>
<dbReference type="Gene3D" id="1.20.1250.20">
    <property type="entry name" value="MFS general substrate transporter like domains"/>
    <property type="match status" value="1"/>
</dbReference>
<dbReference type="GO" id="GO:0005351">
    <property type="term" value="F:carbohydrate:proton symporter activity"/>
    <property type="evidence" value="ECO:0007669"/>
    <property type="project" value="TreeGrafter"/>
</dbReference>
<sequence length="463" mass="48958">MSLPRTSRDPSRDPSREPLQGSAATLDNAPVTAFHRKMVAVAMGGPFCDGYLLGIMGVALSLITPALDLDTMWTGLVAASVLVGVFLGGVVFGPITDRVGRHLMYVLNLVAFVIGSALQFFVTEAWQLAVLRLFIGIAIGADYPIASALTTELVPRRMRGPALSGLVLAWWVGYGVSFWAGWLLLGTGDDAWRWMLASGAVPAVLFLLLRAGVPESPRWLASRGRVEEAREVVRRHLGQEVSAEELLAEVRQDRRGGSGLGNLAEVFRRGYGIPALFCSLFWICQVAPAFAVRSFQPQMLESFGVTGTFGASALITTIAVAGTGLGLVVVNRVGRRPLLIGSFLCVNVSLIALTVLPLHYAALVVALFAAFQFFEAAGSGLQFVYPSELFPTDLRATGVGVATAMSRVGSASSTFLLPMATADLGVRGTLAIGVAITLIGLVVSVVLAPETKNLGLAEASSRA</sequence>
<keyword evidence="5 7" id="KW-0472">Membrane</keyword>
<accession>A0A4D4KYC7</accession>